<dbReference type="InterPro" id="IPR052190">
    <property type="entry name" value="Euk-Arch_PrmC-MTase"/>
</dbReference>
<dbReference type="CDD" id="cd02440">
    <property type="entry name" value="AdoMet_MTases"/>
    <property type="match status" value="1"/>
</dbReference>
<dbReference type="InterPro" id="IPR029063">
    <property type="entry name" value="SAM-dependent_MTases_sf"/>
</dbReference>
<dbReference type="RefSeq" id="WP_188786809.1">
    <property type="nucleotide sequence ID" value="NZ_BMOC01000008.1"/>
</dbReference>
<dbReference type="GO" id="GO:0032259">
    <property type="term" value="P:methylation"/>
    <property type="evidence" value="ECO:0007669"/>
    <property type="project" value="UniProtKB-KW"/>
</dbReference>
<dbReference type="Gene3D" id="3.40.50.150">
    <property type="entry name" value="Vaccinia Virus protein VP39"/>
    <property type="match status" value="1"/>
</dbReference>
<comment type="similarity">
    <text evidence="1">Belongs to the eukaryotic/archaeal PrmC-related family.</text>
</comment>
<dbReference type="NCBIfam" id="NF011527">
    <property type="entry name" value="PRK14968.1-1"/>
    <property type="match status" value="1"/>
</dbReference>
<sequence length="215" mass="22584">MTDGSRDDLAARRGVERKVYSPAEDSGLLADAIAERGRGRLLEVGTGSGWVAERATAADAVTEVVASDRSPHACRAARERVTTGGGAGSGPSFGVVRADMVAPFADSVFDTVAFNPPYLPTDPENEWDDWMERALSGGESGRELIEPFVESVGRILAPDGVVLLLVSSLAGYDAVLEYAAGCGFDTDDPVVVEESYPFETLSVVALTPLSGKSDN</sequence>
<feature type="domain" description="Methyltransferase small" evidence="6">
    <location>
        <begin position="26"/>
        <end position="118"/>
    </location>
</feature>
<dbReference type="PANTHER" id="PTHR45875">
    <property type="entry name" value="METHYLTRANSFERASE N6AMT1"/>
    <property type="match status" value="1"/>
</dbReference>
<reference evidence="7" key="1">
    <citation type="journal article" date="2014" name="Int. J. Syst. Evol. Microbiol.">
        <title>Complete genome sequence of Corynebacterium casei LMG S-19264T (=DSM 44701T), isolated from a smear-ripened cheese.</title>
        <authorList>
            <consortium name="US DOE Joint Genome Institute (JGI-PGF)"/>
            <person name="Walter F."/>
            <person name="Albersmeier A."/>
            <person name="Kalinowski J."/>
            <person name="Ruckert C."/>
        </authorList>
    </citation>
    <scope>NUCLEOTIDE SEQUENCE</scope>
    <source>
        <strain evidence="7">JCM 14359</strain>
    </source>
</reference>
<proteinExistence type="inferred from homology"/>
<dbReference type="NCBIfam" id="TIGR00537">
    <property type="entry name" value="hemK_rel_arch"/>
    <property type="match status" value="1"/>
</dbReference>
<keyword evidence="8" id="KW-1185">Reference proteome</keyword>
<dbReference type="GO" id="GO:0035657">
    <property type="term" value="C:eRF1 methyltransferase complex"/>
    <property type="evidence" value="ECO:0007669"/>
    <property type="project" value="TreeGrafter"/>
</dbReference>
<organism evidence="7 8">
    <name type="scientific">Halobellus salinus</name>
    <dbReference type="NCBI Taxonomy" id="931585"/>
    <lineage>
        <taxon>Archaea</taxon>
        <taxon>Methanobacteriati</taxon>
        <taxon>Methanobacteriota</taxon>
        <taxon>Stenosarchaea group</taxon>
        <taxon>Halobacteria</taxon>
        <taxon>Halobacteriales</taxon>
        <taxon>Haloferacaceae</taxon>
        <taxon>Halobellus</taxon>
    </lineage>
</organism>
<accession>A0A830EFB2</accession>
<dbReference type="GO" id="GO:0003676">
    <property type="term" value="F:nucleic acid binding"/>
    <property type="evidence" value="ECO:0007669"/>
    <property type="project" value="InterPro"/>
</dbReference>
<dbReference type="Proteomes" id="UP000653099">
    <property type="component" value="Unassembled WGS sequence"/>
</dbReference>
<feature type="region of interest" description="Disordered" evidence="5">
    <location>
        <begin position="1"/>
        <end position="22"/>
    </location>
</feature>
<evidence type="ECO:0000256" key="3">
    <source>
        <dbReference type="ARBA" id="ARBA00022679"/>
    </source>
</evidence>
<evidence type="ECO:0000256" key="1">
    <source>
        <dbReference type="ARBA" id="ARBA00006149"/>
    </source>
</evidence>
<evidence type="ECO:0000313" key="7">
    <source>
        <dbReference type="EMBL" id="GGJ06346.1"/>
    </source>
</evidence>
<dbReference type="OrthoDB" id="27149at2157"/>
<dbReference type="GO" id="GO:0008757">
    <property type="term" value="F:S-adenosylmethionine-dependent methyltransferase activity"/>
    <property type="evidence" value="ECO:0007669"/>
    <property type="project" value="TreeGrafter"/>
</dbReference>
<dbReference type="InterPro" id="IPR007848">
    <property type="entry name" value="Small_mtfrase_dom"/>
</dbReference>
<dbReference type="AlphaFoldDB" id="A0A830EFB2"/>
<gene>
    <name evidence="7" type="ORF">GCM10008995_15320</name>
</gene>
<name>A0A830EFB2_9EURY</name>
<evidence type="ECO:0000313" key="8">
    <source>
        <dbReference type="Proteomes" id="UP000653099"/>
    </source>
</evidence>
<dbReference type="EMBL" id="BMOC01000008">
    <property type="protein sequence ID" value="GGJ06346.1"/>
    <property type="molecule type" value="Genomic_DNA"/>
</dbReference>
<evidence type="ECO:0000256" key="4">
    <source>
        <dbReference type="ARBA" id="ARBA00022691"/>
    </source>
</evidence>
<reference evidence="7" key="2">
    <citation type="submission" date="2020-09" db="EMBL/GenBank/DDBJ databases">
        <authorList>
            <person name="Sun Q."/>
            <person name="Ohkuma M."/>
        </authorList>
    </citation>
    <scope>NUCLEOTIDE SEQUENCE</scope>
    <source>
        <strain evidence="7">JCM 14359</strain>
    </source>
</reference>
<comment type="caution">
    <text evidence="7">The sequence shown here is derived from an EMBL/GenBank/DDBJ whole genome shotgun (WGS) entry which is preliminary data.</text>
</comment>
<evidence type="ECO:0000256" key="5">
    <source>
        <dbReference type="SAM" id="MobiDB-lite"/>
    </source>
</evidence>
<keyword evidence="3 7" id="KW-0808">Transferase</keyword>
<dbReference type="GO" id="GO:0008276">
    <property type="term" value="F:protein methyltransferase activity"/>
    <property type="evidence" value="ECO:0007669"/>
    <property type="project" value="TreeGrafter"/>
</dbReference>
<dbReference type="Pfam" id="PF05175">
    <property type="entry name" value="MTS"/>
    <property type="match status" value="1"/>
</dbReference>
<dbReference type="InterPro" id="IPR004557">
    <property type="entry name" value="PrmC-related"/>
</dbReference>
<feature type="compositionally biased region" description="Basic and acidic residues" evidence="5">
    <location>
        <begin position="1"/>
        <end position="19"/>
    </location>
</feature>
<dbReference type="PANTHER" id="PTHR45875:SF1">
    <property type="entry name" value="METHYLTRANSFERASE N6AMT1"/>
    <property type="match status" value="1"/>
</dbReference>
<protein>
    <submittedName>
        <fullName evidence="7">Methyltransferase</fullName>
    </submittedName>
</protein>
<keyword evidence="2 7" id="KW-0489">Methyltransferase</keyword>
<evidence type="ECO:0000259" key="6">
    <source>
        <dbReference type="Pfam" id="PF05175"/>
    </source>
</evidence>
<evidence type="ECO:0000256" key="2">
    <source>
        <dbReference type="ARBA" id="ARBA00022603"/>
    </source>
</evidence>
<dbReference type="PROSITE" id="PS00092">
    <property type="entry name" value="N6_MTASE"/>
    <property type="match status" value="1"/>
</dbReference>
<dbReference type="InterPro" id="IPR002052">
    <property type="entry name" value="DNA_methylase_N6_adenine_CS"/>
</dbReference>
<keyword evidence="4" id="KW-0949">S-adenosyl-L-methionine</keyword>
<dbReference type="SUPFAM" id="SSF53335">
    <property type="entry name" value="S-adenosyl-L-methionine-dependent methyltransferases"/>
    <property type="match status" value="1"/>
</dbReference>